<name>A0A2K4WFD2_9PSED</name>
<evidence type="ECO:0000256" key="1">
    <source>
        <dbReference type="SAM" id="MobiDB-lite"/>
    </source>
</evidence>
<evidence type="ECO:0000313" key="3">
    <source>
        <dbReference type="Proteomes" id="UP000238093"/>
    </source>
</evidence>
<reference evidence="2 3" key="1">
    <citation type="submission" date="2017-11" db="EMBL/GenBank/DDBJ databases">
        <authorList>
            <person name="Han C.G."/>
        </authorList>
    </citation>
    <scope>NUCLEOTIDE SEQUENCE [LARGE SCALE GENOMIC DNA]</scope>
    <source>
        <strain evidence="2">CFBP6411</strain>
    </source>
</reference>
<sequence length="103" mass="11110">MALLIVTVLPLADVLPTVCAQIPEALPERDLPTQSIIDDRGALIAPLKTDLKDLATGQSPSNECCHDEARRSGGKKRPTHAKQYVNACHSKGKAQHCSQQVND</sequence>
<protein>
    <submittedName>
        <fullName evidence="2">Uncharacterized protein</fullName>
    </submittedName>
</protein>
<organism evidence="2 3">
    <name type="scientific">Pseudomonas syringae group genomosp. 3</name>
    <dbReference type="NCBI Taxonomy" id="251701"/>
    <lineage>
        <taxon>Bacteria</taxon>
        <taxon>Pseudomonadati</taxon>
        <taxon>Pseudomonadota</taxon>
        <taxon>Gammaproteobacteria</taxon>
        <taxon>Pseudomonadales</taxon>
        <taxon>Pseudomonadaceae</taxon>
        <taxon>Pseudomonas</taxon>
    </lineage>
</organism>
<evidence type="ECO:0000313" key="2">
    <source>
        <dbReference type="EMBL" id="SOS34599.1"/>
    </source>
</evidence>
<proteinExistence type="predicted"/>
<gene>
    <name evidence="2" type="ORF">CFBP6411_03242</name>
</gene>
<dbReference type="Proteomes" id="UP000238093">
    <property type="component" value="Chromosome I"/>
</dbReference>
<dbReference type="EMBL" id="LT963408">
    <property type="protein sequence ID" value="SOS34599.1"/>
    <property type="molecule type" value="Genomic_DNA"/>
</dbReference>
<dbReference type="RefSeq" id="WP_158664142.1">
    <property type="nucleotide sequence ID" value="NZ_LT963408.1"/>
</dbReference>
<dbReference type="AlphaFoldDB" id="A0A2K4WFD2"/>
<feature type="region of interest" description="Disordered" evidence="1">
    <location>
        <begin position="56"/>
        <end position="81"/>
    </location>
</feature>
<accession>A0A2K4WFD2</accession>